<proteinExistence type="predicted"/>
<evidence type="ECO:0000313" key="2">
    <source>
        <dbReference type="Proteomes" id="UP001597128"/>
    </source>
</evidence>
<dbReference type="EMBL" id="JBHTKB010000002">
    <property type="protein sequence ID" value="MFD0913866.1"/>
    <property type="molecule type" value="Genomic_DNA"/>
</dbReference>
<sequence>MNVDNYVKDAPSSLDGIVRQHRNELRLSTASELDLAQISKTFLISNLRGILRSGFIYKWEFLLVGVANLYIVGHRVGAPDTQGLHSSRIIAYDPEINVVLTQSGSHYILEEFIDPDSDRWLLLHICNWMHGEYAGKYYGVPKVKIFQ</sequence>
<comment type="caution">
    <text evidence="1">The sequence shown here is derived from an EMBL/GenBank/DDBJ whole genome shotgun (WGS) entry which is preliminary data.</text>
</comment>
<protein>
    <submittedName>
        <fullName evidence="1">Uncharacterized protein</fullName>
    </submittedName>
</protein>
<dbReference type="RefSeq" id="WP_379057329.1">
    <property type="nucleotide sequence ID" value="NZ_JBHTKB010000002.1"/>
</dbReference>
<organism evidence="1 2">
    <name type="scientific">Methylophilus luteus</name>
    <dbReference type="NCBI Taxonomy" id="640108"/>
    <lineage>
        <taxon>Bacteria</taxon>
        <taxon>Pseudomonadati</taxon>
        <taxon>Pseudomonadota</taxon>
        <taxon>Betaproteobacteria</taxon>
        <taxon>Nitrosomonadales</taxon>
        <taxon>Methylophilaceae</taxon>
        <taxon>Methylophilus</taxon>
    </lineage>
</organism>
<dbReference type="Proteomes" id="UP001597128">
    <property type="component" value="Unassembled WGS sequence"/>
</dbReference>
<reference evidence="2" key="1">
    <citation type="journal article" date="2019" name="Int. J. Syst. Evol. Microbiol.">
        <title>The Global Catalogue of Microorganisms (GCM) 10K type strain sequencing project: providing services to taxonomists for standard genome sequencing and annotation.</title>
        <authorList>
            <consortium name="The Broad Institute Genomics Platform"/>
            <consortium name="The Broad Institute Genome Sequencing Center for Infectious Disease"/>
            <person name="Wu L."/>
            <person name="Ma J."/>
        </authorList>
    </citation>
    <scope>NUCLEOTIDE SEQUENCE [LARGE SCALE GENOMIC DNA]</scope>
    <source>
        <strain evidence="2">CCUG 58412</strain>
    </source>
</reference>
<evidence type="ECO:0000313" key="1">
    <source>
        <dbReference type="EMBL" id="MFD0913866.1"/>
    </source>
</evidence>
<accession>A0ABW3F5Z1</accession>
<gene>
    <name evidence="1" type="ORF">ACFQ1Z_09940</name>
</gene>
<name>A0ABW3F5Z1_9PROT</name>
<keyword evidence="2" id="KW-1185">Reference proteome</keyword>